<comment type="caution">
    <text evidence="1">The sequence shown here is derived from an EMBL/GenBank/DDBJ whole genome shotgun (WGS) entry which is preliminary data.</text>
</comment>
<keyword evidence="2" id="KW-1185">Reference proteome</keyword>
<proteinExistence type="predicted"/>
<accession>A0A1X1ZPC3</accession>
<name>A0A1X1ZPC3_9MYCO</name>
<dbReference type="AlphaFoldDB" id="A0A1X1ZPC3"/>
<protein>
    <submittedName>
        <fullName evidence="1">Uncharacterized protein</fullName>
    </submittedName>
</protein>
<evidence type="ECO:0000313" key="1">
    <source>
        <dbReference type="EMBL" id="ORW25165.1"/>
    </source>
</evidence>
<dbReference type="EMBL" id="LQPJ01000099">
    <property type="protein sequence ID" value="ORW25165.1"/>
    <property type="molecule type" value="Genomic_DNA"/>
</dbReference>
<sequence length="120" mass="13269">MPMERNGVPNAKGELSIHAPGAYRRVLEKRCERERFDVDVALSDIDGDELAAHERSYRARVTALADQRLAAGEPVRAQSWELPSGLHAPFESFPIGGQRIFVVTPDDTITLVPRTSRTAS</sequence>
<reference evidence="1 2" key="1">
    <citation type="submission" date="2016-01" db="EMBL/GenBank/DDBJ databases">
        <title>The new phylogeny of the genus Mycobacterium.</title>
        <authorList>
            <person name="Tarcisio F."/>
            <person name="Conor M."/>
            <person name="Antonella G."/>
            <person name="Elisabetta G."/>
            <person name="Giulia F.S."/>
            <person name="Sara T."/>
            <person name="Anna F."/>
            <person name="Clotilde B."/>
            <person name="Roberto B."/>
            <person name="Veronica D.S."/>
            <person name="Fabio R."/>
            <person name="Monica P."/>
            <person name="Olivier J."/>
            <person name="Enrico T."/>
            <person name="Nicola S."/>
        </authorList>
    </citation>
    <scope>NUCLEOTIDE SEQUENCE [LARGE SCALE GENOMIC DNA]</scope>
    <source>
        <strain evidence="1 2">DSM 44572</strain>
    </source>
</reference>
<dbReference type="Proteomes" id="UP000193529">
    <property type="component" value="Unassembled WGS sequence"/>
</dbReference>
<gene>
    <name evidence="1" type="ORF">AWC19_08230</name>
</gene>
<evidence type="ECO:0000313" key="2">
    <source>
        <dbReference type="Proteomes" id="UP000193529"/>
    </source>
</evidence>
<organism evidence="1 2">
    <name type="scientific">Mycobacterium palustre</name>
    <dbReference type="NCBI Taxonomy" id="153971"/>
    <lineage>
        <taxon>Bacteria</taxon>
        <taxon>Bacillati</taxon>
        <taxon>Actinomycetota</taxon>
        <taxon>Actinomycetes</taxon>
        <taxon>Mycobacteriales</taxon>
        <taxon>Mycobacteriaceae</taxon>
        <taxon>Mycobacterium</taxon>
        <taxon>Mycobacterium simiae complex</taxon>
    </lineage>
</organism>